<dbReference type="InterPro" id="IPR017441">
    <property type="entry name" value="Protein_kinase_ATP_BS"/>
</dbReference>
<keyword evidence="13" id="KW-1185">Reference proteome</keyword>
<sequence length="458" mass="50860">MNRYKVLRMLGDGTYGSVIQAVHKQTGQIVAIKKMKKKYYMWEECVNLREVKSLMKLQHVNIVRLLEVIRQDDSLYFVMEYADGGNMFQVTQKRDKFLPEHKIRNMIFQILQGLHFMHANGYFHRDIKPENILISNDVLKIADFGLAREIRSRPPFTEYVSTRWYRAPEVLLRSPKYSSPIDIWAVGTIMAELYTFRPLFPGNSEVDEIHKIVQVLGTPTGWDDCFRLSAKMNFRFPQAQPADLEKMLGAASPEGLDLIEKMLAYNPTLRPTAMQALQHPFFSMHVSPLKQPNPVPRPVPQRPPAHGVSSKFTEAIHYTTPGRHQPSASAANTATGGSTKGIVAGTKLSSNTLQAIQQARATLAAASARNSMVDRMRGLGSRVTPIKGLVPDSEVESVAGTRPKRAVHENGHGQDGNPGNQAAKPARAPVIHSRSSSRLGSRGVVGDGISGRVLPPIG</sequence>
<dbReference type="FunFam" id="3.30.200.20:FF:000545">
    <property type="entry name" value="CMGC family protein kinase"/>
    <property type="match status" value="1"/>
</dbReference>
<dbReference type="SUPFAM" id="SSF56112">
    <property type="entry name" value="Protein kinase-like (PK-like)"/>
    <property type="match status" value="1"/>
</dbReference>
<proteinExistence type="inferred from homology"/>
<evidence type="ECO:0000256" key="1">
    <source>
        <dbReference type="ARBA" id="ARBA00006485"/>
    </source>
</evidence>
<evidence type="ECO:0000256" key="8">
    <source>
        <dbReference type="PROSITE-ProRule" id="PRU10141"/>
    </source>
</evidence>
<dbReference type="CDD" id="cd07830">
    <property type="entry name" value="STKc_MAK_like"/>
    <property type="match status" value="1"/>
</dbReference>
<gene>
    <name evidence="12" type="ORF">J8273_4019</name>
</gene>
<evidence type="ECO:0000256" key="10">
    <source>
        <dbReference type="SAM" id="MobiDB-lite"/>
    </source>
</evidence>
<dbReference type="InterPro" id="IPR050117">
    <property type="entry name" value="MAPK"/>
</dbReference>
<dbReference type="PANTHER" id="PTHR24055">
    <property type="entry name" value="MITOGEN-ACTIVATED PROTEIN KINASE"/>
    <property type="match status" value="1"/>
</dbReference>
<comment type="caution">
    <text evidence="12">The sequence shown here is derived from an EMBL/GenBank/DDBJ whole genome shotgun (WGS) entry which is preliminary data.</text>
</comment>
<evidence type="ECO:0000313" key="12">
    <source>
        <dbReference type="EMBL" id="KAG9394375.1"/>
    </source>
</evidence>
<feature type="domain" description="Protein kinase" evidence="11">
    <location>
        <begin position="4"/>
        <end position="282"/>
    </location>
</feature>
<dbReference type="InterPro" id="IPR008271">
    <property type="entry name" value="Ser/Thr_kinase_AS"/>
</dbReference>
<dbReference type="Gene3D" id="3.30.200.20">
    <property type="entry name" value="Phosphorylase Kinase, domain 1"/>
    <property type="match status" value="1"/>
</dbReference>
<dbReference type="SMART" id="SM00220">
    <property type="entry name" value="S_TKc"/>
    <property type="match status" value="1"/>
</dbReference>
<dbReference type="InterPro" id="IPR000719">
    <property type="entry name" value="Prot_kinase_dom"/>
</dbReference>
<dbReference type="InterPro" id="IPR011009">
    <property type="entry name" value="Kinase-like_dom_sf"/>
</dbReference>
<keyword evidence="4" id="KW-0808">Transferase</keyword>
<evidence type="ECO:0000256" key="2">
    <source>
        <dbReference type="ARBA" id="ARBA00022527"/>
    </source>
</evidence>
<dbReference type="GO" id="GO:0004674">
    <property type="term" value="F:protein serine/threonine kinase activity"/>
    <property type="evidence" value="ECO:0007669"/>
    <property type="project" value="UniProtKB-KW"/>
</dbReference>
<dbReference type="Proteomes" id="UP000717585">
    <property type="component" value="Unassembled WGS sequence"/>
</dbReference>
<evidence type="ECO:0000256" key="9">
    <source>
        <dbReference type="RuleBase" id="RU000304"/>
    </source>
</evidence>
<keyword evidence="3" id="KW-0597">Phosphoprotein</keyword>
<dbReference type="PROSITE" id="PS00107">
    <property type="entry name" value="PROTEIN_KINASE_ATP"/>
    <property type="match status" value="1"/>
</dbReference>
<feature type="binding site" evidence="8">
    <location>
        <position position="34"/>
    </location>
    <ligand>
        <name>ATP</name>
        <dbReference type="ChEBI" id="CHEBI:30616"/>
    </ligand>
</feature>
<evidence type="ECO:0000259" key="11">
    <source>
        <dbReference type="PROSITE" id="PS50011"/>
    </source>
</evidence>
<keyword evidence="6 12" id="KW-0418">Kinase</keyword>
<dbReference type="Gene3D" id="1.10.510.10">
    <property type="entry name" value="Transferase(Phosphotransferase) domain 1"/>
    <property type="match status" value="1"/>
</dbReference>
<feature type="region of interest" description="Disordered" evidence="10">
    <location>
        <begin position="394"/>
        <end position="458"/>
    </location>
</feature>
<dbReference type="PROSITE" id="PS50011">
    <property type="entry name" value="PROTEIN_KINASE_DOM"/>
    <property type="match status" value="1"/>
</dbReference>
<organism evidence="12 13">
    <name type="scientific">Carpediemonas membranifera</name>
    <dbReference type="NCBI Taxonomy" id="201153"/>
    <lineage>
        <taxon>Eukaryota</taxon>
        <taxon>Metamonada</taxon>
        <taxon>Carpediemonas-like organisms</taxon>
        <taxon>Carpediemonas</taxon>
    </lineage>
</organism>
<feature type="compositionally biased region" description="Low complexity" evidence="10">
    <location>
        <begin position="433"/>
        <end position="442"/>
    </location>
</feature>
<evidence type="ECO:0000256" key="5">
    <source>
        <dbReference type="ARBA" id="ARBA00022741"/>
    </source>
</evidence>
<keyword evidence="2 9" id="KW-0723">Serine/threonine-protein kinase</keyword>
<dbReference type="FunFam" id="1.10.510.10:FF:000104">
    <property type="entry name" value="serine/threonine-protein kinase MAK isoform X1"/>
    <property type="match status" value="1"/>
</dbReference>
<reference evidence="12" key="1">
    <citation type="submission" date="2021-05" db="EMBL/GenBank/DDBJ databases">
        <title>A free-living protist that lacks canonical eukaryotic 1 DNA replication and segregation systems.</title>
        <authorList>
            <person name="Salas-Leiva D.E."/>
            <person name="Tromer E.C."/>
            <person name="Curtis B.A."/>
            <person name="Jerlstrom-Hultqvist J."/>
            <person name="Kolisko M."/>
            <person name="Yi Z."/>
            <person name="Salas-Leiva J.S."/>
            <person name="Gallot-Lavallee L."/>
            <person name="Kops G.J.P.L."/>
            <person name="Archibald J.M."/>
            <person name="Simpson A.G.B."/>
            <person name="Roger A.J."/>
        </authorList>
    </citation>
    <scope>NUCLEOTIDE SEQUENCE</scope>
    <source>
        <strain evidence="12">BICM</strain>
    </source>
</reference>
<accession>A0A8J6EA94</accession>
<evidence type="ECO:0000256" key="7">
    <source>
        <dbReference type="ARBA" id="ARBA00022840"/>
    </source>
</evidence>
<dbReference type="AlphaFoldDB" id="A0A8J6EA94"/>
<dbReference type="Pfam" id="PF00069">
    <property type="entry name" value="Pkinase"/>
    <property type="match status" value="1"/>
</dbReference>
<dbReference type="GO" id="GO:0005524">
    <property type="term" value="F:ATP binding"/>
    <property type="evidence" value="ECO:0007669"/>
    <property type="project" value="UniProtKB-UniRule"/>
</dbReference>
<keyword evidence="7 8" id="KW-0067">ATP-binding</keyword>
<evidence type="ECO:0000313" key="13">
    <source>
        <dbReference type="Proteomes" id="UP000717585"/>
    </source>
</evidence>
<keyword evidence="5 8" id="KW-0547">Nucleotide-binding</keyword>
<dbReference type="OrthoDB" id="2158884at2759"/>
<name>A0A8J6EA94_9EUKA</name>
<comment type="similarity">
    <text evidence="1">Belongs to the protein kinase superfamily. CMGC Ser/Thr protein kinase family. CDC2/CDKX subfamily.</text>
</comment>
<dbReference type="PROSITE" id="PS00108">
    <property type="entry name" value="PROTEIN_KINASE_ST"/>
    <property type="match status" value="1"/>
</dbReference>
<protein>
    <submittedName>
        <fullName evidence="12">Protein kinase domain</fullName>
    </submittedName>
</protein>
<evidence type="ECO:0000256" key="4">
    <source>
        <dbReference type="ARBA" id="ARBA00022679"/>
    </source>
</evidence>
<evidence type="ECO:0000256" key="3">
    <source>
        <dbReference type="ARBA" id="ARBA00022553"/>
    </source>
</evidence>
<evidence type="ECO:0000256" key="6">
    <source>
        <dbReference type="ARBA" id="ARBA00022777"/>
    </source>
</evidence>
<dbReference type="EMBL" id="JAHDYR010000015">
    <property type="protein sequence ID" value="KAG9394375.1"/>
    <property type="molecule type" value="Genomic_DNA"/>
</dbReference>